<organism evidence="1">
    <name type="scientific">Pseudomonas syringae pv. actinidiae</name>
    <dbReference type="NCBI Taxonomy" id="103796"/>
    <lineage>
        <taxon>Bacteria</taxon>
        <taxon>Pseudomonadati</taxon>
        <taxon>Pseudomonadota</taxon>
        <taxon>Gammaproteobacteria</taxon>
        <taxon>Pseudomonadales</taxon>
        <taxon>Pseudomonadaceae</taxon>
        <taxon>Pseudomonas</taxon>
        <taxon>Pseudomonas syringae</taxon>
    </lineage>
</organism>
<name>A0A2P0QGC6_PSESF</name>
<dbReference type="EMBL" id="KX009065">
    <property type="protein sequence ID" value="ARO45434.1"/>
    <property type="molecule type" value="Genomic_DNA"/>
</dbReference>
<evidence type="ECO:0000313" key="1">
    <source>
        <dbReference type="EMBL" id="ARO45434.1"/>
    </source>
</evidence>
<accession>A0A2P0QGC6</accession>
<sequence>MNPEHCPPIQVEHSMDTRQFATYVICLPICTNSRSALTAGLQDVVTRNGGVIIGQSMEDEMTLNELFEARLNAVDVREARSEAAALATGKVLGC</sequence>
<reference evidence="1" key="1">
    <citation type="submission" date="2016-03" db="EMBL/GenBank/DDBJ databases">
        <title>The evolution of Pseudomonas syringae pv. actinidiae in New Zealand.</title>
        <authorList>
            <person name="Taiaroa G."/>
            <person name="Poulter R.T.M."/>
            <person name="Lamont I."/>
            <person name="Stockwell P."/>
            <person name="Butler M.I."/>
        </authorList>
    </citation>
    <scope>NUCLEOTIDE SEQUENCE</scope>
    <source>
        <strain evidence="1">RT849</strain>
    </source>
</reference>
<dbReference type="AlphaFoldDB" id="A0A2P0QGC6"/>
<proteinExistence type="predicted"/>
<protein>
    <submittedName>
        <fullName evidence="1">Uncharacterized protein</fullName>
    </submittedName>
</protein>